<dbReference type="Pfam" id="PF01636">
    <property type="entry name" value="APH"/>
    <property type="match status" value="1"/>
</dbReference>
<reference evidence="11" key="2">
    <citation type="submission" date="2025-08" db="UniProtKB">
        <authorList>
            <consortium name="Ensembl"/>
        </authorList>
    </citation>
    <scope>IDENTIFICATION</scope>
</reference>
<dbReference type="GO" id="GO:0005737">
    <property type="term" value="C:cytoplasm"/>
    <property type="evidence" value="ECO:0007669"/>
    <property type="project" value="UniProtKB-SubCell"/>
</dbReference>
<dbReference type="Ensembl" id="ENSCSAVT00000006808.1">
    <property type="protein sequence ID" value="ENSCSAVP00000006722.1"/>
    <property type="gene ID" value="ENSCSAVG00000004024.1"/>
</dbReference>
<evidence type="ECO:0000256" key="7">
    <source>
        <dbReference type="ARBA" id="ARBA00037368"/>
    </source>
</evidence>
<keyword evidence="3" id="KW-0963">Cytoplasm</keyword>
<name>H2YN20_CIOSA</name>
<evidence type="ECO:0000256" key="5">
    <source>
        <dbReference type="ARBA" id="ARBA00022777"/>
    </source>
</evidence>
<evidence type="ECO:0000256" key="6">
    <source>
        <dbReference type="ARBA" id="ARBA00036820"/>
    </source>
</evidence>
<evidence type="ECO:0000256" key="4">
    <source>
        <dbReference type="ARBA" id="ARBA00022679"/>
    </source>
</evidence>
<dbReference type="GO" id="GO:0047992">
    <property type="term" value="F:hydroxylysine kinase activity"/>
    <property type="evidence" value="ECO:0007669"/>
    <property type="project" value="UniProtKB-EC"/>
</dbReference>
<dbReference type="EC" id="2.7.1.81" evidence="8"/>
<dbReference type="InterPro" id="IPR011009">
    <property type="entry name" value="Kinase-like_dom_sf"/>
</dbReference>
<evidence type="ECO:0000256" key="1">
    <source>
        <dbReference type="ARBA" id="ARBA00004496"/>
    </source>
</evidence>
<reference evidence="11" key="3">
    <citation type="submission" date="2025-09" db="UniProtKB">
        <authorList>
            <consortium name="Ensembl"/>
        </authorList>
    </citation>
    <scope>IDENTIFICATION</scope>
</reference>
<comment type="subcellular location">
    <subcellularLocation>
        <location evidence="1">Cytoplasm</location>
    </subcellularLocation>
</comment>
<dbReference type="GeneTree" id="ENSGT00390000011314"/>
<proteinExistence type="inferred from homology"/>
<accession>H2YN20</accession>
<evidence type="ECO:0000256" key="9">
    <source>
        <dbReference type="ARBA" id="ARBA00040505"/>
    </source>
</evidence>
<dbReference type="InParanoid" id="H2YN20"/>
<comment type="catalytic activity">
    <reaction evidence="6">
        <text>(5R)-5-hydroxy-L-lysine + GTP = (5R)-5-phosphooxy-L-lysine + GDP + H(+)</text>
        <dbReference type="Rhea" id="RHEA:19049"/>
        <dbReference type="ChEBI" id="CHEBI:15378"/>
        <dbReference type="ChEBI" id="CHEBI:37565"/>
        <dbReference type="ChEBI" id="CHEBI:57882"/>
        <dbReference type="ChEBI" id="CHEBI:58189"/>
        <dbReference type="ChEBI" id="CHEBI:58357"/>
        <dbReference type="EC" id="2.7.1.81"/>
    </reaction>
</comment>
<dbReference type="AlphaFoldDB" id="H2YN20"/>
<sequence>MHDWRPAIQEVKEAVESMYDLPVAAVTQLAGYDDLNYKVQSGEKFYALKIKHLAYDGENASSILTQHIMVHLFDNDLNVPQAIQPKSGTGTTVQYQFESSKSPRMMQLSTFLPGRSIFESRPSPERLLSIAYRVGKLCSVYMESLQILTRRISLENNQVPETNDMWKPHNFLRARPLLHYVTDEKLKEIISEYFDLFQKTFSLVQNKLRRGLIHGDFSTTNIIEDEDGQLGVLDFEDSGFNYIVFDLAICIAYFMVS</sequence>
<comment type="similarity">
    <text evidence="2">Belongs to the aminoglycoside phosphotransferase family.</text>
</comment>
<evidence type="ECO:0000256" key="3">
    <source>
        <dbReference type="ARBA" id="ARBA00022490"/>
    </source>
</evidence>
<keyword evidence="4" id="KW-0808">Transferase</keyword>
<dbReference type="InterPro" id="IPR002575">
    <property type="entry name" value="Aminoglycoside_PTrfase"/>
</dbReference>
<dbReference type="STRING" id="51511.ENSCSAVP00000006722"/>
<feature type="domain" description="Aminoglycoside phosphotransferase" evidence="10">
    <location>
        <begin position="30"/>
        <end position="255"/>
    </location>
</feature>
<evidence type="ECO:0000259" key="10">
    <source>
        <dbReference type="Pfam" id="PF01636"/>
    </source>
</evidence>
<protein>
    <recommendedName>
        <fullName evidence="9">Hydroxylysine kinase</fullName>
        <ecNumber evidence="8">2.7.1.81</ecNumber>
    </recommendedName>
</protein>
<keyword evidence="5" id="KW-0418">Kinase</keyword>
<evidence type="ECO:0000256" key="2">
    <source>
        <dbReference type="ARBA" id="ARBA00006219"/>
    </source>
</evidence>
<dbReference type="Proteomes" id="UP000007875">
    <property type="component" value="Unassembled WGS sequence"/>
</dbReference>
<comment type="function">
    <text evidence="7">Catalyzes the GTP-dependent phosphorylation of 5-hydroxy-L-lysine.</text>
</comment>
<dbReference type="Gene3D" id="3.90.1200.10">
    <property type="match status" value="1"/>
</dbReference>
<dbReference type="OMA" id="ICIAYFM"/>
<reference evidence="12" key="1">
    <citation type="submission" date="2003-08" db="EMBL/GenBank/DDBJ databases">
        <authorList>
            <person name="Birren B."/>
            <person name="Nusbaum C."/>
            <person name="Abebe A."/>
            <person name="Abouelleil A."/>
            <person name="Adekoya E."/>
            <person name="Ait-zahra M."/>
            <person name="Allen N."/>
            <person name="Allen T."/>
            <person name="An P."/>
            <person name="Anderson M."/>
            <person name="Anderson S."/>
            <person name="Arachchi H."/>
            <person name="Armbruster J."/>
            <person name="Bachantsang P."/>
            <person name="Baldwin J."/>
            <person name="Barry A."/>
            <person name="Bayul T."/>
            <person name="Blitshsteyn B."/>
            <person name="Bloom T."/>
            <person name="Blye J."/>
            <person name="Boguslavskiy L."/>
            <person name="Borowsky M."/>
            <person name="Boukhgalter B."/>
            <person name="Brunache A."/>
            <person name="Butler J."/>
            <person name="Calixte N."/>
            <person name="Calvo S."/>
            <person name="Camarata J."/>
            <person name="Campo K."/>
            <person name="Chang J."/>
            <person name="Cheshatsang Y."/>
            <person name="Citroen M."/>
            <person name="Collymore A."/>
            <person name="Considine T."/>
            <person name="Cook A."/>
            <person name="Cooke P."/>
            <person name="Corum B."/>
            <person name="Cuomo C."/>
            <person name="David R."/>
            <person name="Dawoe T."/>
            <person name="Degray S."/>
            <person name="Dodge S."/>
            <person name="Dooley K."/>
            <person name="Dorje P."/>
            <person name="Dorjee K."/>
            <person name="Dorris L."/>
            <person name="Duffey N."/>
            <person name="Dupes A."/>
            <person name="Elkins T."/>
            <person name="Engels R."/>
            <person name="Erickson J."/>
            <person name="Farina A."/>
            <person name="Faro S."/>
            <person name="Ferreira P."/>
            <person name="Fischer H."/>
            <person name="Fitzgerald M."/>
            <person name="Foley K."/>
            <person name="Gage D."/>
            <person name="Galagan J."/>
            <person name="Gearin G."/>
            <person name="Gnerre S."/>
            <person name="Gnirke A."/>
            <person name="Goyette A."/>
            <person name="Graham J."/>
            <person name="Grandbois E."/>
            <person name="Gyaltsen K."/>
            <person name="Hafez N."/>
            <person name="Hagopian D."/>
            <person name="Hagos B."/>
            <person name="Hall J."/>
            <person name="Hatcher B."/>
            <person name="Heller A."/>
            <person name="Higgins H."/>
            <person name="Honan T."/>
            <person name="Horn A."/>
            <person name="Houde N."/>
            <person name="Hughes L."/>
            <person name="Hulme W."/>
            <person name="Husby E."/>
            <person name="Iliev I."/>
            <person name="Jaffe D."/>
            <person name="Jones C."/>
            <person name="Kamal M."/>
            <person name="Kamat A."/>
            <person name="Kamvysselis M."/>
            <person name="Karlsson E."/>
            <person name="Kells C."/>
            <person name="Kieu A."/>
            <person name="Kisner P."/>
            <person name="Kodira C."/>
            <person name="Kulbokas E."/>
            <person name="Labutti K."/>
            <person name="Lama D."/>
            <person name="Landers T."/>
            <person name="Leger J."/>
            <person name="Levine S."/>
            <person name="Lewis D."/>
            <person name="Lewis T."/>
            <person name="Lindblad-toh K."/>
            <person name="Liu X."/>
            <person name="Lokyitsang T."/>
            <person name="Lokyitsang Y."/>
            <person name="Lucien O."/>
            <person name="Lui A."/>
            <person name="Ma L.J."/>
            <person name="Mabbitt R."/>
            <person name="Macdonald J."/>
            <person name="Maclean C."/>
            <person name="Major J."/>
            <person name="Manning J."/>
            <person name="Marabella R."/>
            <person name="Maru K."/>
            <person name="Matthews C."/>
            <person name="Mauceli E."/>
            <person name="Mccarthy M."/>
            <person name="Mcdonough S."/>
            <person name="Mcghee T."/>
            <person name="Meldrim J."/>
            <person name="Meneus L."/>
            <person name="Mesirov J."/>
            <person name="Mihalev A."/>
            <person name="Mihova T."/>
            <person name="Mikkelsen T."/>
            <person name="Mlenga V."/>
            <person name="Moru K."/>
            <person name="Mozes J."/>
            <person name="Mulrain L."/>
            <person name="Munson G."/>
            <person name="Naylor J."/>
            <person name="Newes C."/>
            <person name="Nguyen C."/>
            <person name="Nguyen N."/>
            <person name="Nguyen T."/>
            <person name="Nicol R."/>
            <person name="Nielsen C."/>
            <person name="Nizzari M."/>
            <person name="Norbu C."/>
            <person name="Norbu N."/>
            <person name="O'donnell P."/>
            <person name="Okoawo O."/>
            <person name="O'leary S."/>
            <person name="Omotosho B."/>
            <person name="O'neill K."/>
            <person name="Osman S."/>
            <person name="Parker S."/>
            <person name="Perrin D."/>
            <person name="Phunkhang P."/>
            <person name="Piqani B."/>
            <person name="Purcell S."/>
            <person name="Rachupka T."/>
            <person name="Ramasamy U."/>
            <person name="Rameau R."/>
            <person name="Ray V."/>
            <person name="Raymond C."/>
            <person name="Retta R."/>
            <person name="Richardson S."/>
            <person name="Rise C."/>
            <person name="Rodriguez J."/>
            <person name="Rogers J."/>
            <person name="Rogov P."/>
            <person name="Rutman M."/>
            <person name="Schupbach R."/>
            <person name="Seaman C."/>
            <person name="Settipalli S."/>
            <person name="Sharpe T."/>
            <person name="Sheridan J."/>
            <person name="Sherpa N."/>
            <person name="Shi J."/>
            <person name="Smirnov S."/>
            <person name="Smith C."/>
            <person name="Sougnez C."/>
            <person name="Spencer B."/>
            <person name="Stalker J."/>
            <person name="Stange-thomann N."/>
            <person name="Stavropoulos S."/>
            <person name="Stetson K."/>
            <person name="Stone C."/>
            <person name="Stone S."/>
            <person name="Stubbs M."/>
            <person name="Talamas J."/>
            <person name="Tchuinga P."/>
            <person name="Tenzing P."/>
            <person name="Tesfaye S."/>
            <person name="Theodore J."/>
            <person name="Thoulutsang Y."/>
            <person name="Topham K."/>
            <person name="Towey S."/>
            <person name="Tsamla T."/>
            <person name="Tsomo N."/>
            <person name="Vallee D."/>
            <person name="Vassiliev H."/>
            <person name="Venkataraman V."/>
            <person name="Vinson J."/>
            <person name="Vo A."/>
            <person name="Wade C."/>
            <person name="Wang S."/>
            <person name="Wangchuk T."/>
            <person name="Wangdi T."/>
            <person name="Whittaker C."/>
            <person name="Wilkinson J."/>
            <person name="Wu Y."/>
            <person name="Wyman D."/>
            <person name="Yadav S."/>
            <person name="Yang S."/>
            <person name="Yang X."/>
            <person name="Yeager S."/>
            <person name="Yee E."/>
            <person name="Young G."/>
            <person name="Zainoun J."/>
            <person name="Zembeck L."/>
            <person name="Zimmer A."/>
            <person name="Zody M."/>
            <person name="Lander E."/>
        </authorList>
    </citation>
    <scope>NUCLEOTIDE SEQUENCE [LARGE SCALE GENOMIC DNA]</scope>
</reference>
<dbReference type="SUPFAM" id="SSF56112">
    <property type="entry name" value="Protein kinase-like (PK-like)"/>
    <property type="match status" value="1"/>
</dbReference>
<keyword evidence="12" id="KW-1185">Reference proteome</keyword>
<evidence type="ECO:0000313" key="12">
    <source>
        <dbReference type="Proteomes" id="UP000007875"/>
    </source>
</evidence>
<dbReference type="HOGENOM" id="CLU_1083870_0_0_1"/>
<organism evidence="11 12">
    <name type="scientific">Ciona savignyi</name>
    <name type="common">Pacific transparent sea squirt</name>
    <dbReference type="NCBI Taxonomy" id="51511"/>
    <lineage>
        <taxon>Eukaryota</taxon>
        <taxon>Metazoa</taxon>
        <taxon>Chordata</taxon>
        <taxon>Tunicata</taxon>
        <taxon>Ascidiacea</taxon>
        <taxon>Phlebobranchia</taxon>
        <taxon>Cionidae</taxon>
        <taxon>Ciona</taxon>
    </lineage>
</organism>
<dbReference type="InterPro" id="IPR050249">
    <property type="entry name" value="Pseudomonas-type_ThrB"/>
</dbReference>
<evidence type="ECO:0000313" key="11">
    <source>
        <dbReference type="Ensembl" id="ENSCSAVP00000006722.1"/>
    </source>
</evidence>
<dbReference type="PANTHER" id="PTHR21064:SF1">
    <property type="entry name" value="HYDROXYLYSINE KINASE"/>
    <property type="match status" value="1"/>
</dbReference>
<dbReference type="PANTHER" id="PTHR21064">
    <property type="entry name" value="AMINOGLYCOSIDE PHOSPHOTRANSFERASE DOMAIN-CONTAINING PROTEIN-RELATED"/>
    <property type="match status" value="1"/>
</dbReference>
<evidence type="ECO:0000256" key="8">
    <source>
        <dbReference type="ARBA" id="ARBA00038873"/>
    </source>
</evidence>